<dbReference type="OrthoDB" id="680222at2"/>
<name>A0A1M4WRZ4_9BACT</name>
<gene>
    <name evidence="1" type="ORF">SAMN02745131_01195</name>
</gene>
<dbReference type="RefSeq" id="WP_072834410.1">
    <property type="nucleotide sequence ID" value="NZ_FQUU01000004.1"/>
</dbReference>
<dbReference type="EMBL" id="FQUU01000004">
    <property type="protein sequence ID" value="SHE83813.1"/>
    <property type="molecule type" value="Genomic_DNA"/>
</dbReference>
<organism evidence="1 2">
    <name type="scientific">Flavisolibacter ginsengisoli DSM 18119</name>
    <dbReference type="NCBI Taxonomy" id="1121884"/>
    <lineage>
        <taxon>Bacteria</taxon>
        <taxon>Pseudomonadati</taxon>
        <taxon>Bacteroidota</taxon>
        <taxon>Chitinophagia</taxon>
        <taxon>Chitinophagales</taxon>
        <taxon>Chitinophagaceae</taxon>
        <taxon>Flavisolibacter</taxon>
    </lineage>
</organism>
<accession>A0A1M4WRZ4</accession>
<keyword evidence="2" id="KW-1185">Reference proteome</keyword>
<dbReference type="Proteomes" id="UP000184048">
    <property type="component" value="Unassembled WGS sequence"/>
</dbReference>
<proteinExistence type="predicted"/>
<sequence length="78" mass="8867">MAEQRFEVLLDGVPYSVTASPFEFNTETRYKVQYNGNEHIFTWDSSLGRLASIDDDAGIIPDNLELEIARKLQSSTRV</sequence>
<protein>
    <submittedName>
        <fullName evidence="1">Uncharacterized protein</fullName>
    </submittedName>
</protein>
<evidence type="ECO:0000313" key="1">
    <source>
        <dbReference type="EMBL" id="SHE83813.1"/>
    </source>
</evidence>
<reference evidence="1 2" key="1">
    <citation type="submission" date="2016-11" db="EMBL/GenBank/DDBJ databases">
        <authorList>
            <person name="Jaros S."/>
            <person name="Januszkiewicz K."/>
            <person name="Wedrychowicz H."/>
        </authorList>
    </citation>
    <scope>NUCLEOTIDE SEQUENCE [LARGE SCALE GENOMIC DNA]</scope>
    <source>
        <strain evidence="1 2">DSM 18119</strain>
    </source>
</reference>
<dbReference type="STRING" id="1121884.SAMN02745131_01195"/>
<dbReference type="AlphaFoldDB" id="A0A1M4WRZ4"/>
<evidence type="ECO:0000313" key="2">
    <source>
        <dbReference type="Proteomes" id="UP000184048"/>
    </source>
</evidence>